<keyword evidence="2" id="KW-0012">Acyltransferase</keyword>
<keyword evidence="4" id="KW-1185">Reference proteome</keyword>
<evidence type="ECO:0000313" key="4">
    <source>
        <dbReference type="Proteomes" id="UP001497516"/>
    </source>
</evidence>
<dbReference type="InterPro" id="IPR051504">
    <property type="entry name" value="Plant_metabolite_acyltrans"/>
</dbReference>
<organism evidence="3 4">
    <name type="scientific">Linum trigynum</name>
    <dbReference type="NCBI Taxonomy" id="586398"/>
    <lineage>
        <taxon>Eukaryota</taxon>
        <taxon>Viridiplantae</taxon>
        <taxon>Streptophyta</taxon>
        <taxon>Embryophyta</taxon>
        <taxon>Tracheophyta</taxon>
        <taxon>Spermatophyta</taxon>
        <taxon>Magnoliopsida</taxon>
        <taxon>eudicotyledons</taxon>
        <taxon>Gunneridae</taxon>
        <taxon>Pentapetalae</taxon>
        <taxon>rosids</taxon>
        <taxon>fabids</taxon>
        <taxon>Malpighiales</taxon>
        <taxon>Linaceae</taxon>
        <taxon>Linum</taxon>
    </lineage>
</organism>
<dbReference type="InterPro" id="IPR023213">
    <property type="entry name" value="CAT-like_dom_sf"/>
</dbReference>
<sequence>MDSPPPPPPPSATKLVEICRVTPPPDSSSTGISLPLTFFDTLWLKFHPVERIFFYKLSSTSSSPSEFHAAVVPRLKRSLSVALRRFLPLAGNLTWPADADVPLILYSPGDGVSLTIAESAADEFDPLAGDGPRGAILSRAYLPKLSVSKSNGAVLALQITLFPNKGFCIGVAAHHAVLDGKSTVMFLKAWAHISSKLGSCDDGDGTLTEGLTPFLDRTVVKDPEGIALEDVQAWMCLCGGQKSLELWPEPVPTDSESNQLRATFKLSKQDILRLKQSVLLQLESNDNKLEIHPRNISTFVVTSTYALVCMVKAKGLVLEEDKKKALLIFSADCRSRLEPPLPSNYLGNCVMPFNADLTIGNLIDHEAGITYAAHKLVEVIRELEKGVIVGAKGRLARFFGEMEERKDEVLIGVGVAGSPRLGVYGVDFGYGRPEKVEITSIDGSSAISMAESGDGSGGVEVGVVMRRHEMEKFTSFFTDGLKHI</sequence>
<dbReference type="Proteomes" id="UP001497516">
    <property type="component" value="Chromosome 7"/>
</dbReference>
<protein>
    <submittedName>
        <fullName evidence="3">Uncharacterized protein</fullName>
    </submittedName>
</protein>
<reference evidence="3 4" key="1">
    <citation type="submission" date="2024-04" db="EMBL/GenBank/DDBJ databases">
        <authorList>
            <person name="Fracassetti M."/>
        </authorList>
    </citation>
    <scope>NUCLEOTIDE SEQUENCE [LARGE SCALE GENOMIC DNA]</scope>
</reference>
<evidence type="ECO:0000256" key="2">
    <source>
        <dbReference type="ARBA" id="ARBA00023315"/>
    </source>
</evidence>
<dbReference type="Pfam" id="PF02458">
    <property type="entry name" value="Transferase"/>
    <property type="match status" value="1"/>
</dbReference>
<name>A0AAV2G2Y9_9ROSI</name>
<dbReference type="EMBL" id="OZ034820">
    <property type="protein sequence ID" value="CAL1404110.1"/>
    <property type="molecule type" value="Genomic_DNA"/>
</dbReference>
<dbReference type="PANTHER" id="PTHR31625">
    <property type="match status" value="1"/>
</dbReference>
<evidence type="ECO:0000313" key="3">
    <source>
        <dbReference type="EMBL" id="CAL1404110.1"/>
    </source>
</evidence>
<dbReference type="GO" id="GO:0016747">
    <property type="term" value="F:acyltransferase activity, transferring groups other than amino-acyl groups"/>
    <property type="evidence" value="ECO:0007669"/>
    <property type="project" value="UniProtKB-ARBA"/>
</dbReference>
<accession>A0AAV2G2Y9</accession>
<keyword evidence="1" id="KW-0808">Transferase</keyword>
<gene>
    <name evidence="3" type="ORF">LTRI10_LOCUS43993</name>
</gene>
<dbReference type="Gene3D" id="3.30.559.10">
    <property type="entry name" value="Chloramphenicol acetyltransferase-like domain"/>
    <property type="match status" value="2"/>
</dbReference>
<dbReference type="AlphaFoldDB" id="A0AAV2G2Y9"/>
<proteinExistence type="predicted"/>
<evidence type="ECO:0000256" key="1">
    <source>
        <dbReference type="ARBA" id="ARBA00022679"/>
    </source>
</evidence>